<dbReference type="Proteomes" id="UP001058974">
    <property type="component" value="Chromosome 4"/>
</dbReference>
<reference evidence="1 2" key="1">
    <citation type="journal article" date="2022" name="Nat. Genet.">
        <title>Improved pea reference genome and pan-genome highlight genomic features and evolutionary characteristics.</title>
        <authorList>
            <person name="Yang T."/>
            <person name="Liu R."/>
            <person name="Luo Y."/>
            <person name="Hu S."/>
            <person name="Wang D."/>
            <person name="Wang C."/>
            <person name="Pandey M.K."/>
            <person name="Ge S."/>
            <person name="Xu Q."/>
            <person name="Li N."/>
            <person name="Li G."/>
            <person name="Huang Y."/>
            <person name="Saxena R.K."/>
            <person name="Ji Y."/>
            <person name="Li M."/>
            <person name="Yan X."/>
            <person name="He Y."/>
            <person name="Liu Y."/>
            <person name="Wang X."/>
            <person name="Xiang C."/>
            <person name="Varshney R.K."/>
            <person name="Ding H."/>
            <person name="Gao S."/>
            <person name="Zong X."/>
        </authorList>
    </citation>
    <scope>NUCLEOTIDE SEQUENCE [LARGE SCALE GENOMIC DNA]</scope>
    <source>
        <strain evidence="1 2">cv. Zhongwan 6</strain>
    </source>
</reference>
<gene>
    <name evidence="1" type="ORF">KIW84_041718</name>
</gene>
<evidence type="ECO:0000313" key="1">
    <source>
        <dbReference type="EMBL" id="KAI5416815.1"/>
    </source>
</evidence>
<protein>
    <submittedName>
        <fullName evidence="1">Uncharacterized protein</fullName>
    </submittedName>
</protein>
<dbReference type="Gramene" id="Psat04G0171800-T1">
    <property type="protein sequence ID" value="KAI5416815.1"/>
    <property type="gene ID" value="KIW84_041718"/>
</dbReference>
<name>A0A9D4XDF8_PEA</name>
<proteinExistence type="predicted"/>
<keyword evidence="2" id="KW-1185">Reference proteome</keyword>
<sequence>MPVLLFNFAEVSTCKKALVEPRICVDGDDTDVKEMRFMLEHSPILQAGLCPDLPQGKNGLTRFEDEQHMHVKFKVRPCNTSINEDRSQVVSTGVLQKRDS</sequence>
<comment type="caution">
    <text evidence="1">The sequence shown here is derived from an EMBL/GenBank/DDBJ whole genome shotgun (WGS) entry which is preliminary data.</text>
</comment>
<organism evidence="1 2">
    <name type="scientific">Pisum sativum</name>
    <name type="common">Garden pea</name>
    <name type="synonym">Lathyrus oleraceus</name>
    <dbReference type="NCBI Taxonomy" id="3888"/>
    <lineage>
        <taxon>Eukaryota</taxon>
        <taxon>Viridiplantae</taxon>
        <taxon>Streptophyta</taxon>
        <taxon>Embryophyta</taxon>
        <taxon>Tracheophyta</taxon>
        <taxon>Spermatophyta</taxon>
        <taxon>Magnoliopsida</taxon>
        <taxon>eudicotyledons</taxon>
        <taxon>Gunneridae</taxon>
        <taxon>Pentapetalae</taxon>
        <taxon>rosids</taxon>
        <taxon>fabids</taxon>
        <taxon>Fabales</taxon>
        <taxon>Fabaceae</taxon>
        <taxon>Papilionoideae</taxon>
        <taxon>50 kb inversion clade</taxon>
        <taxon>NPAAA clade</taxon>
        <taxon>Hologalegina</taxon>
        <taxon>IRL clade</taxon>
        <taxon>Fabeae</taxon>
        <taxon>Lathyrus</taxon>
    </lineage>
</organism>
<dbReference type="AlphaFoldDB" id="A0A9D4XDF8"/>
<evidence type="ECO:0000313" key="2">
    <source>
        <dbReference type="Proteomes" id="UP001058974"/>
    </source>
</evidence>
<dbReference type="EMBL" id="JAMSHJ010000004">
    <property type="protein sequence ID" value="KAI5416815.1"/>
    <property type="molecule type" value="Genomic_DNA"/>
</dbReference>
<accession>A0A9D4XDF8</accession>